<name>A0A2N3PXJ0_9PROT</name>
<dbReference type="Proteomes" id="UP000233293">
    <property type="component" value="Unassembled WGS sequence"/>
</dbReference>
<dbReference type="EMBL" id="PIUM01000006">
    <property type="protein sequence ID" value="PKU25124.1"/>
    <property type="molecule type" value="Genomic_DNA"/>
</dbReference>
<accession>A0A2N3PXJ0</accession>
<protein>
    <submittedName>
        <fullName evidence="4">Type II toxin-antitoxin system ParD family antitoxin</fullName>
    </submittedName>
</protein>
<keyword evidence="3" id="KW-0175">Coiled coil</keyword>
<dbReference type="PANTHER" id="PTHR36582:SF2">
    <property type="entry name" value="ANTITOXIN PARD"/>
    <property type="match status" value="1"/>
</dbReference>
<evidence type="ECO:0000313" key="4">
    <source>
        <dbReference type="EMBL" id="PKU25124.1"/>
    </source>
</evidence>
<comment type="similarity">
    <text evidence="1">Belongs to the ParD antitoxin family.</text>
</comment>
<evidence type="ECO:0000256" key="2">
    <source>
        <dbReference type="ARBA" id="ARBA00022649"/>
    </source>
</evidence>
<dbReference type="Gene3D" id="6.10.10.120">
    <property type="entry name" value="Antitoxin ParD1-like"/>
    <property type="match status" value="1"/>
</dbReference>
<keyword evidence="2" id="KW-1277">Toxin-antitoxin system</keyword>
<dbReference type="InterPro" id="IPR038296">
    <property type="entry name" value="ParD_sf"/>
</dbReference>
<dbReference type="InterPro" id="IPR022789">
    <property type="entry name" value="ParD"/>
</dbReference>
<dbReference type="PANTHER" id="PTHR36582">
    <property type="entry name" value="ANTITOXIN PARD"/>
    <property type="match status" value="1"/>
</dbReference>
<comment type="caution">
    <text evidence="4">The sequence shown here is derived from an EMBL/GenBank/DDBJ whole genome shotgun (WGS) entry which is preliminary data.</text>
</comment>
<dbReference type="InterPro" id="IPR010985">
    <property type="entry name" value="Ribbon_hlx_hlx"/>
</dbReference>
<gene>
    <name evidence="4" type="ORF">CWS72_07955</name>
</gene>
<evidence type="ECO:0000313" key="5">
    <source>
        <dbReference type="Proteomes" id="UP000233293"/>
    </source>
</evidence>
<dbReference type="AlphaFoldDB" id="A0A2N3PXJ0"/>
<sequence>MATNVHLTPELERFAHECVEGGRYNNVSEVVRSALRLLQEAEDRRRQFQTMLQTAEAEADREGTVTVESILAEVDGIIGAAEQ</sequence>
<reference evidence="5" key="1">
    <citation type="submission" date="2017-12" db="EMBL/GenBank/DDBJ databases">
        <title>Draft genome sequence of Telmatospirillum siberiense 26-4b1T, an acidotolerant peatland alphaproteobacterium potentially involved in sulfur cycling.</title>
        <authorList>
            <person name="Hausmann B."/>
            <person name="Pjevac P."/>
            <person name="Schreck K."/>
            <person name="Herbold C.W."/>
            <person name="Daims H."/>
            <person name="Wagner M."/>
            <person name="Pester M."/>
            <person name="Loy A."/>
        </authorList>
    </citation>
    <scope>NUCLEOTIDE SEQUENCE [LARGE SCALE GENOMIC DNA]</scope>
    <source>
        <strain evidence="5">26-4b1</strain>
    </source>
</reference>
<evidence type="ECO:0000256" key="1">
    <source>
        <dbReference type="ARBA" id="ARBA00008580"/>
    </source>
</evidence>
<dbReference type="OrthoDB" id="9815501at2"/>
<keyword evidence="5" id="KW-1185">Reference proteome</keyword>
<dbReference type="GO" id="GO:0006355">
    <property type="term" value="P:regulation of DNA-templated transcription"/>
    <property type="evidence" value="ECO:0007669"/>
    <property type="project" value="InterPro"/>
</dbReference>
<evidence type="ECO:0000256" key="3">
    <source>
        <dbReference type="SAM" id="Coils"/>
    </source>
</evidence>
<proteinExistence type="inferred from homology"/>
<dbReference type="RefSeq" id="WP_101250051.1">
    <property type="nucleotide sequence ID" value="NZ_PIUM01000006.1"/>
</dbReference>
<dbReference type="SUPFAM" id="SSF47598">
    <property type="entry name" value="Ribbon-helix-helix"/>
    <property type="match status" value="1"/>
</dbReference>
<dbReference type="NCBIfam" id="TIGR02606">
    <property type="entry name" value="antidote_CC2985"/>
    <property type="match status" value="1"/>
</dbReference>
<organism evidence="4 5">
    <name type="scientific">Telmatospirillum siberiense</name>
    <dbReference type="NCBI Taxonomy" id="382514"/>
    <lineage>
        <taxon>Bacteria</taxon>
        <taxon>Pseudomonadati</taxon>
        <taxon>Pseudomonadota</taxon>
        <taxon>Alphaproteobacteria</taxon>
        <taxon>Rhodospirillales</taxon>
        <taxon>Rhodospirillaceae</taxon>
        <taxon>Telmatospirillum</taxon>
    </lineage>
</organism>
<feature type="coiled-coil region" evidence="3">
    <location>
        <begin position="24"/>
        <end position="58"/>
    </location>
</feature>
<dbReference type="Pfam" id="PF03693">
    <property type="entry name" value="ParD_antitoxin"/>
    <property type="match status" value="1"/>
</dbReference>